<feature type="transmembrane region" description="Helical" evidence="7">
    <location>
        <begin position="201"/>
        <end position="221"/>
    </location>
</feature>
<reference evidence="8 9" key="1">
    <citation type="submission" date="2019-07" db="EMBL/GenBank/DDBJ databases">
        <title>Whole genome shotgun sequence of Reyranella soli NBRC 108950.</title>
        <authorList>
            <person name="Hosoyama A."/>
            <person name="Uohara A."/>
            <person name="Ohji S."/>
            <person name="Ichikawa N."/>
        </authorList>
    </citation>
    <scope>NUCLEOTIDE SEQUENCE [LARGE SCALE GENOMIC DNA]</scope>
    <source>
        <strain evidence="8 9">NBRC 108950</strain>
    </source>
</reference>
<dbReference type="OrthoDB" id="9810457at2"/>
<dbReference type="InterPro" id="IPR004776">
    <property type="entry name" value="Mem_transp_PIN-like"/>
</dbReference>
<proteinExistence type="predicted"/>
<evidence type="ECO:0000256" key="3">
    <source>
        <dbReference type="ARBA" id="ARBA00022475"/>
    </source>
</evidence>
<keyword evidence="2" id="KW-0813">Transport</keyword>
<dbReference type="GO" id="GO:0016020">
    <property type="term" value="C:membrane"/>
    <property type="evidence" value="ECO:0007669"/>
    <property type="project" value="UniProtKB-SubCell"/>
</dbReference>
<dbReference type="GO" id="GO:0055085">
    <property type="term" value="P:transmembrane transport"/>
    <property type="evidence" value="ECO:0007669"/>
    <property type="project" value="InterPro"/>
</dbReference>
<evidence type="ECO:0000256" key="2">
    <source>
        <dbReference type="ARBA" id="ARBA00022448"/>
    </source>
</evidence>
<evidence type="ECO:0000313" key="9">
    <source>
        <dbReference type="Proteomes" id="UP000321058"/>
    </source>
</evidence>
<gene>
    <name evidence="8" type="ORF">RSO01_63820</name>
</gene>
<comment type="subcellular location">
    <subcellularLocation>
        <location evidence="1">Membrane</location>
        <topology evidence="1">Multi-pass membrane protein</topology>
    </subcellularLocation>
</comment>
<dbReference type="Proteomes" id="UP000321058">
    <property type="component" value="Unassembled WGS sequence"/>
</dbReference>
<keyword evidence="9" id="KW-1185">Reference proteome</keyword>
<feature type="transmembrane region" description="Helical" evidence="7">
    <location>
        <begin position="177"/>
        <end position="195"/>
    </location>
</feature>
<dbReference type="EMBL" id="BKAJ01000122">
    <property type="protein sequence ID" value="GEP59216.1"/>
    <property type="molecule type" value="Genomic_DNA"/>
</dbReference>
<evidence type="ECO:0000256" key="1">
    <source>
        <dbReference type="ARBA" id="ARBA00004141"/>
    </source>
</evidence>
<feature type="transmembrane region" description="Helical" evidence="7">
    <location>
        <begin position="262"/>
        <end position="282"/>
    </location>
</feature>
<comment type="caution">
    <text evidence="8">The sequence shown here is derived from an EMBL/GenBank/DDBJ whole genome shotgun (WGS) entry which is preliminary data.</text>
</comment>
<keyword evidence="6 7" id="KW-0472">Membrane</keyword>
<dbReference type="AlphaFoldDB" id="A0A512NJU6"/>
<evidence type="ECO:0008006" key="10">
    <source>
        <dbReference type="Google" id="ProtNLM"/>
    </source>
</evidence>
<dbReference type="PANTHER" id="PTHR36838">
    <property type="entry name" value="AUXIN EFFLUX CARRIER FAMILY PROTEIN"/>
    <property type="match status" value="1"/>
</dbReference>
<evidence type="ECO:0000256" key="6">
    <source>
        <dbReference type="ARBA" id="ARBA00023136"/>
    </source>
</evidence>
<evidence type="ECO:0000256" key="5">
    <source>
        <dbReference type="ARBA" id="ARBA00022989"/>
    </source>
</evidence>
<name>A0A512NJU6_9HYPH</name>
<feature type="transmembrane region" description="Helical" evidence="7">
    <location>
        <begin position="294"/>
        <end position="314"/>
    </location>
</feature>
<feature type="transmembrane region" description="Helical" evidence="7">
    <location>
        <begin position="94"/>
        <end position="112"/>
    </location>
</feature>
<feature type="transmembrane region" description="Helical" evidence="7">
    <location>
        <begin position="34"/>
        <end position="52"/>
    </location>
</feature>
<keyword evidence="4 7" id="KW-0812">Transmembrane</keyword>
<sequence>MQAILNVALPIFGVILAGYLAGRWRILGGESTAALNAFVSYFALPVLFFGTLARTPVAAVLDPALMLGFGVVVLATFLLGMATTRLVSRVTGKGGGLAAMSLQGIAASWGNVGYMGVPLCLAAFGEGGLPPAMLTVIVTAIVAMVIGVMLIELEVAAGHGPLRTFLRAAFNVARNPLPVSIALGIVVSAVGLPIPTPVEKWLDLLGAAAAPCALFAIGLFLSDKSIRSGLAEAGCATVIKLLLQPLAAWLVLPLFIDLTSVPGKVALLMAALPTAANAFVLAKQFDIAVEQNSASVLLSTAFSVITVSALLVLLRVS</sequence>
<accession>A0A512NJU6</accession>
<dbReference type="PANTHER" id="PTHR36838:SF3">
    <property type="entry name" value="TRANSPORTER AUXIN EFFLUX CARRIER EC FAMILY"/>
    <property type="match status" value="1"/>
</dbReference>
<keyword evidence="3" id="KW-1003">Cell membrane</keyword>
<evidence type="ECO:0000256" key="4">
    <source>
        <dbReference type="ARBA" id="ARBA00022692"/>
    </source>
</evidence>
<feature type="transmembrane region" description="Helical" evidence="7">
    <location>
        <begin position="64"/>
        <end position="82"/>
    </location>
</feature>
<feature type="transmembrane region" description="Helical" evidence="7">
    <location>
        <begin position="132"/>
        <end position="156"/>
    </location>
</feature>
<dbReference type="Pfam" id="PF03547">
    <property type="entry name" value="Mem_trans"/>
    <property type="match status" value="2"/>
</dbReference>
<feature type="transmembrane region" description="Helical" evidence="7">
    <location>
        <begin position="6"/>
        <end position="22"/>
    </location>
</feature>
<evidence type="ECO:0000256" key="7">
    <source>
        <dbReference type="SAM" id="Phobius"/>
    </source>
</evidence>
<organism evidence="8 9">
    <name type="scientific">Reyranella soli</name>
    <dbReference type="NCBI Taxonomy" id="1230389"/>
    <lineage>
        <taxon>Bacteria</taxon>
        <taxon>Pseudomonadati</taxon>
        <taxon>Pseudomonadota</taxon>
        <taxon>Alphaproteobacteria</taxon>
        <taxon>Hyphomicrobiales</taxon>
        <taxon>Reyranellaceae</taxon>
        <taxon>Reyranella</taxon>
    </lineage>
</organism>
<evidence type="ECO:0000313" key="8">
    <source>
        <dbReference type="EMBL" id="GEP59216.1"/>
    </source>
</evidence>
<protein>
    <recommendedName>
        <fullName evidence="10">Transporter</fullName>
    </recommendedName>
</protein>
<keyword evidence="5 7" id="KW-1133">Transmembrane helix</keyword>
<dbReference type="RefSeq" id="WP_147154573.1">
    <property type="nucleotide sequence ID" value="NZ_BKAJ01000122.1"/>
</dbReference>
<feature type="transmembrane region" description="Helical" evidence="7">
    <location>
        <begin position="233"/>
        <end position="256"/>
    </location>
</feature>